<accession>A0A1C1YSB1</accession>
<evidence type="ECO:0000313" key="2">
    <source>
        <dbReference type="Proteomes" id="UP000094795"/>
    </source>
</evidence>
<sequence>MPNVTIYAPESLLAQPDETYETFLGTCNALCVDLIRAEPDKVHVIFVATGRHAIGRPGYIEVKLRAGGHRTRELMGEFMDKLDAAFRTAFGADVRIRCFAYEGEHIFARN</sequence>
<reference evidence="1 2" key="1">
    <citation type="submission" date="2015-12" db="EMBL/GenBank/DDBJ databases">
        <authorList>
            <person name="Shamseldin A."/>
            <person name="Moawad H."/>
            <person name="Abd El-Rahim W.M."/>
            <person name="Sadowsky M.J."/>
        </authorList>
    </citation>
    <scope>NUCLEOTIDE SEQUENCE [LARGE SCALE GENOMIC DNA]</scope>
    <source>
        <strain evidence="1 2">JC234</strain>
    </source>
</reference>
<dbReference type="AlphaFoldDB" id="A0A1C1YSB1"/>
<evidence type="ECO:0000313" key="1">
    <source>
        <dbReference type="EMBL" id="OCW56336.1"/>
    </source>
</evidence>
<organism evidence="1 2">
    <name type="scientific">Hoeflea olei</name>
    <dbReference type="NCBI Taxonomy" id="1480615"/>
    <lineage>
        <taxon>Bacteria</taxon>
        <taxon>Pseudomonadati</taxon>
        <taxon>Pseudomonadota</taxon>
        <taxon>Alphaproteobacteria</taxon>
        <taxon>Hyphomicrobiales</taxon>
        <taxon>Rhizobiaceae</taxon>
        <taxon>Hoeflea</taxon>
    </lineage>
</organism>
<keyword evidence="2" id="KW-1185">Reference proteome</keyword>
<dbReference type="EMBL" id="LQZT01000042">
    <property type="protein sequence ID" value="OCW56336.1"/>
    <property type="molecule type" value="Genomic_DNA"/>
</dbReference>
<dbReference type="STRING" id="1480615.AWJ14_19795"/>
<dbReference type="RefSeq" id="WP_066182339.1">
    <property type="nucleotide sequence ID" value="NZ_LQZT01000042.1"/>
</dbReference>
<dbReference type="OrthoDB" id="8687355at2"/>
<name>A0A1C1YSB1_9HYPH</name>
<gene>
    <name evidence="1" type="ORF">AWJ14_19795</name>
</gene>
<proteinExistence type="predicted"/>
<comment type="caution">
    <text evidence="1">The sequence shown here is derived from an EMBL/GenBank/DDBJ whole genome shotgun (WGS) entry which is preliminary data.</text>
</comment>
<protein>
    <recommendedName>
        <fullName evidence="3">5-carboxymethyl-2-hydroxymuconate isomerase</fullName>
    </recommendedName>
</protein>
<evidence type="ECO:0008006" key="3">
    <source>
        <dbReference type="Google" id="ProtNLM"/>
    </source>
</evidence>
<dbReference type="Proteomes" id="UP000094795">
    <property type="component" value="Unassembled WGS sequence"/>
</dbReference>